<dbReference type="Gene3D" id="1.10.510.10">
    <property type="entry name" value="Transferase(Phosphotransferase) domain 1"/>
    <property type="match status" value="1"/>
</dbReference>
<feature type="compositionally biased region" description="Low complexity" evidence="1">
    <location>
        <begin position="47"/>
        <end position="63"/>
    </location>
</feature>
<evidence type="ECO:0000313" key="4">
    <source>
        <dbReference type="EMBL" id="KAL3665692.1"/>
    </source>
</evidence>
<dbReference type="PROSITE" id="PS50011">
    <property type="entry name" value="PROTEIN_KINASE_DOM"/>
    <property type="match status" value="1"/>
</dbReference>
<dbReference type="SMART" id="SM00220">
    <property type="entry name" value="S_TKc"/>
    <property type="match status" value="1"/>
</dbReference>
<reference evidence="4 5" key="1">
    <citation type="submission" date="2024-09" db="EMBL/GenBank/DDBJ databases">
        <title>Genome sequencing and assembly of Phytophthora oleae, isolate VK10A, causative agent of rot of olive drupes.</title>
        <authorList>
            <person name="Conti Taguali S."/>
            <person name="Riolo M."/>
            <person name="La Spada F."/>
            <person name="Cacciola S.O."/>
            <person name="Dionisio G."/>
        </authorList>
    </citation>
    <scope>NUCLEOTIDE SEQUENCE [LARGE SCALE GENOMIC DNA]</scope>
    <source>
        <strain evidence="4 5">VK10A</strain>
    </source>
</reference>
<dbReference type="InterPro" id="IPR011009">
    <property type="entry name" value="Kinase-like_dom_sf"/>
</dbReference>
<evidence type="ECO:0000259" key="3">
    <source>
        <dbReference type="PROSITE" id="PS50011"/>
    </source>
</evidence>
<keyword evidence="2" id="KW-0472">Membrane</keyword>
<evidence type="ECO:0000313" key="5">
    <source>
        <dbReference type="Proteomes" id="UP001632037"/>
    </source>
</evidence>
<feature type="compositionally biased region" description="Low complexity" evidence="1">
    <location>
        <begin position="88"/>
        <end position="101"/>
    </location>
</feature>
<dbReference type="Gene3D" id="3.30.200.20">
    <property type="entry name" value="Phosphorylase Kinase, domain 1"/>
    <property type="match status" value="1"/>
</dbReference>
<keyword evidence="5" id="KW-1185">Reference proteome</keyword>
<dbReference type="Proteomes" id="UP001632037">
    <property type="component" value="Unassembled WGS sequence"/>
</dbReference>
<dbReference type="AlphaFoldDB" id="A0ABD3FIG1"/>
<evidence type="ECO:0000256" key="1">
    <source>
        <dbReference type="SAM" id="MobiDB-lite"/>
    </source>
</evidence>
<keyword evidence="2" id="KW-1133">Transmembrane helix</keyword>
<dbReference type="InterPro" id="IPR000719">
    <property type="entry name" value="Prot_kinase_dom"/>
</dbReference>
<dbReference type="PANTHER" id="PTHR44329:SF214">
    <property type="entry name" value="PROTEIN KINASE DOMAIN-CONTAINING PROTEIN"/>
    <property type="match status" value="1"/>
</dbReference>
<keyword evidence="2" id="KW-0812">Transmembrane</keyword>
<dbReference type="PANTHER" id="PTHR44329">
    <property type="entry name" value="SERINE/THREONINE-PROTEIN KINASE TNNI3K-RELATED"/>
    <property type="match status" value="1"/>
</dbReference>
<organism evidence="4 5">
    <name type="scientific">Phytophthora oleae</name>
    <dbReference type="NCBI Taxonomy" id="2107226"/>
    <lineage>
        <taxon>Eukaryota</taxon>
        <taxon>Sar</taxon>
        <taxon>Stramenopiles</taxon>
        <taxon>Oomycota</taxon>
        <taxon>Peronosporomycetes</taxon>
        <taxon>Peronosporales</taxon>
        <taxon>Peronosporaceae</taxon>
        <taxon>Phytophthora</taxon>
    </lineage>
</organism>
<gene>
    <name evidence="4" type="ORF">V7S43_009125</name>
</gene>
<comment type="caution">
    <text evidence="4">The sequence shown here is derived from an EMBL/GenBank/DDBJ whole genome shotgun (WGS) entry which is preliminary data.</text>
</comment>
<feature type="transmembrane region" description="Helical" evidence="2">
    <location>
        <begin position="188"/>
        <end position="209"/>
    </location>
</feature>
<dbReference type="InterPro" id="IPR051681">
    <property type="entry name" value="Ser/Thr_Kinases-Pseudokinases"/>
</dbReference>
<feature type="region of interest" description="Disordered" evidence="1">
    <location>
        <begin position="1"/>
        <end position="183"/>
    </location>
</feature>
<protein>
    <recommendedName>
        <fullName evidence="3">Protein kinase domain-containing protein</fullName>
    </recommendedName>
</protein>
<name>A0ABD3FIG1_9STRA</name>
<evidence type="ECO:0000256" key="2">
    <source>
        <dbReference type="SAM" id="Phobius"/>
    </source>
</evidence>
<dbReference type="Pfam" id="PF00069">
    <property type="entry name" value="Pkinase"/>
    <property type="match status" value="1"/>
</dbReference>
<feature type="compositionally biased region" description="Basic and acidic residues" evidence="1">
    <location>
        <begin position="1"/>
        <end position="17"/>
    </location>
</feature>
<feature type="domain" description="Protein kinase" evidence="3">
    <location>
        <begin position="300"/>
        <end position="569"/>
    </location>
</feature>
<feature type="compositionally biased region" description="Polar residues" evidence="1">
    <location>
        <begin position="167"/>
        <end position="183"/>
    </location>
</feature>
<dbReference type="EMBL" id="JBIMZQ010000019">
    <property type="protein sequence ID" value="KAL3665692.1"/>
    <property type="molecule type" value="Genomic_DNA"/>
</dbReference>
<accession>A0ABD3FIG1</accession>
<dbReference type="SUPFAM" id="SSF56112">
    <property type="entry name" value="Protein kinase-like (PK-like)"/>
    <property type="match status" value="1"/>
</dbReference>
<dbReference type="PROSITE" id="PS00108">
    <property type="entry name" value="PROTEIN_KINASE_ST"/>
    <property type="match status" value="1"/>
</dbReference>
<dbReference type="InterPro" id="IPR008271">
    <property type="entry name" value="Ser/Thr_kinase_AS"/>
</dbReference>
<proteinExistence type="predicted"/>
<sequence length="579" mass="62108">MREYSLESLKNDTDDLVSRVNPFAGGDSDDGSDTSDTKETSVPTAQTPSETPKPTTKAPSTTTGDGTPERATLPPSLTHKATEDNFTPNSPIIPGSPHSPGLETKSGVETESGKAGNSYSYDQSGDADSFTYPTTAPPLATTASPWPAPNIATTTPTLTPAATRNTSAYESTTKIATPDSSSGMPGGAIAGVVVGAACVMFVLAAFVAMKKRTTSQRLSRSKIPSSFGDSQAVPLAASKLAPPGAFGKLNSTLNNREDPNMSSGIFSLTHDDPFTRRHMRKGGIWDDPVIVASRIPLEKIRIEELIARGGFGQVFLASYNGQTVAVKTLLPETAKDMNEINALFAETKVMAKLEHPCIVSFIGIAWESLSTICCVTEYLVGGDLRELLNHFLDNHTRSRGFDHDKVKIAMDIAHGLTYLHSMEPNILHRDLKSRNVLLTSQLNAKLTDFGVSRERSDDLMTNAVGTSLWMAPEVMMGGHYDGKADVFSFGVLLSELDTHFMPYANVRNSSGRKPTEAAILQMVAVGKLQVEFSRGCPLELLTLAHACISVDSKDRPTAAEALYKLQTALASYEAEEVTL</sequence>
<feature type="compositionally biased region" description="Low complexity" evidence="1">
    <location>
        <begin position="133"/>
        <end position="166"/>
    </location>
</feature>